<reference evidence="7" key="1">
    <citation type="journal article" date="2019" name="Int. J. Syst. Evol. Microbiol.">
        <title>The Global Catalogue of Microorganisms (GCM) 10K type strain sequencing project: providing services to taxonomists for standard genome sequencing and annotation.</title>
        <authorList>
            <consortium name="The Broad Institute Genomics Platform"/>
            <consortium name="The Broad Institute Genome Sequencing Center for Infectious Disease"/>
            <person name="Wu L."/>
            <person name="Ma J."/>
        </authorList>
    </citation>
    <scope>NUCLEOTIDE SEQUENCE [LARGE SCALE GENOMIC DNA]</scope>
    <source>
        <strain evidence="7">NBRC 109341</strain>
    </source>
</reference>
<dbReference type="InterPro" id="IPR058245">
    <property type="entry name" value="NreC/VraR/RcsB-like_REC"/>
</dbReference>
<protein>
    <submittedName>
        <fullName evidence="6">DNA-binding response regulator</fullName>
    </submittedName>
</protein>
<comment type="caution">
    <text evidence="6">The sequence shown here is derived from an EMBL/GenBank/DDBJ whole genome shotgun (WGS) entry which is preliminary data.</text>
</comment>
<evidence type="ECO:0000259" key="4">
    <source>
        <dbReference type="PROSITE" id="PS50043"/>
    </source>
</evidence>
<dbReference type="PANTHER" id="PTHR45566">
    <property type="entry name" value="HTH-TYPE TRANSCRIPTIONAL REGULATOR YHJB-RELATED"/>
    <property type="match status" value="1"/>
</dbReference>
<dbReference type="Gene3D" id="3.40.50.2300">
    <property type="match status" value="1"/>
</dbReference>
<dbReference type="PROSITE" id="PS00622">
    <property type="entry name" value="HTH_LUXR_1"/>
    <property type="match status" value="1"/>
</dbReference>
<organism evidence="6 7">
    <name type="scientific">Hydrogenophaga electricum</name>
    <dbReference type="NCBI Taxonomy" id="1230953"/>
    <lineage>
        <taxon>Bacteria</taxon>
        <taxon>Pseudomonadati</taxon>
        <taxon>Pseudomonadota</taxon>
        <taxon>Betaproteobacteria</taxon>
        <taxon>Burkholderiales</taxon>
        <taxon>Comamonadaceae</taxon>
        <taxon>Hydrogenophaga</taxon>
    </lineage>
</organism>
<keyword evidence="2 6" id="KW-0238">DNA-binding</keyword>
<dbReference type="InterPro" id="IPR016032">
    <property type="entry name" value="Sig_transdc_resp-reg_C-effctor"/>
</dbReference>
<dbReference type="Proteomes" id="UP001156903">
    <property type="component" value="Unassembled WGS sequence"/>
</dbReference>
<dbReference type="PROSITE" id="PS50110">
    <property type="entry name" value="RESPONSE_REGULATORY"/>
    <property type="match status" value="1"/>
</dbReference>
<keyword evidence="7" id="KW-1185">Reference proteome</keyword>
<dbReference type="PRINTS" id="PR00038">
    <property type="entry name" value="HTHLUXR"/>
</dbReference>
<dbReference type="SMART" id="SM00448">
    <property type="entry name" value="REC"/>
    <property type="match status" value="1"/>
</dbReference>
<evidence type="ECO:0000259" key="5">
    <source>
        <dbReference type="PROSITE" id="PS50110"/>
    </source>
</evidence>
<feature type="domain" description="Response regulatory" evidence="5">
    <location>
        <begin position="16"/>
        <end position="134"/>
    </location>
</feature>
<dbReference type="InterPro" id="IPR000792">
    <property type="entry name" value="Tscrpt_reg_LuxR_C"/>
</dbReference>
<evidence type="ECO:0000313" key="7">
    <source>
        <dbReference type="Proteomes" id="UP001156903"/>
    </source>
</evidence>
<dbReference type="Pfam" id="PF00072">
    <property type="entry name" value="Response_reg"/>
    <property type="match status" value="1"/>
</dbReference>
<dbReference type="PANTHER" id="PTHR45566:SF2">
    <property type="entry name" value="NARL SUBFAMILY"/>
    <property type="match status" value="1"/>
</dbReference>
<dbReference type="SUPFAM" id="SSF46894">
    <property type="entry name" value="C-terminal effector domain of the bipartite response regulators"/>
    <property type="match status" value="1"/>
</dbReference>
<dbReference type="CDD" id="cd17535">
    <property type="entry name" value="REC_NarL-like"/>
    <property type="match status" value="1"/>
</dbReference>
<dbReference type="CDD" id="cd06170">
    <property type="entry name" value="LuxR_C_like"/>
    <property type="match status" value="1"/>
</dbReference>
<dbReference type="InterPro" id="IPR051015">
    <property type="entry name" value="EvgA-like"/>
</dbReference>
<feature type="modified residue" description="4-aspartylphosphate" evidence="3">
    <location>
        <position position="69"/>
    </location>
</feature>
<evidence type="ECO:0000256" key="3">
    <source>
        <dbReference type="PROSITE-ProRule" id="PRU00169"/>
    </source>
</evidence>
<name>A0ABQ6C6I3_9BURK</name>
<dbReference type="GO" id="GO:0003677">
    <property type="term" value="F:DNA binding"/>
    <property type="evidence" value="ECO:0007669"/>
    <property type="project" value="UniProtKB-KW"/>
</dbReference>
<dbReference type="InterPro" id="IPR001789">
    <property type="entry name" value="Sig_transdc_resp-reg_receiver"/>
</dbReference>
<evidence type="ECO:0000313" key="6">
    <source>
        <dbReference type="EMBL" id="GLS15956.1"/>
    </source>
</evidence>
<sequence>MAEKDRDDVDRLDDFGLLLVDDHPLLRDGLTMALRTSAPGLRVQAVASAEEADALLVREAEAFDLVLLDYRMPGEDGLSAAQALRRRHAHIAVGLMSGAEDNSLPVRAREAGLVAYLPKSLEIDALITALERLARGETVFDLTEAVHHNGLGACGPFGLTARQMAVLRLLATGASNKVIAQQMGISPATVKNHLDAIFAKMGAANRLQAVMMVRSAADDAF</sequence>
<evidence type="ECO:0000256" key="1">
    <source>
        <dbReference type="ARBA" id="ARBA00022553"/>
    </source>
</evidence>
<dbReference type="PROSITE" id="PS50043">
    <property type="entry name" value="HTH_LUXR_2"/>
    <property type="match status" value="1"/>
</dbReference>
<keyword evidence="1 3" id="KW-0597">Phosphoprotein</keyword>
<accession>A0ABQ6C6I3</accession>
<proteinExistence type="predicted"/>
<gene>
    <name evidence="6" type="ORF">GCM10007935_33930</name>
</gene>
<feature type="domain" description="HTH luxR-type" evidence="4">
    <location>
        <begin position="152"/>
        <end position="217"/>
    </location>
</feature>
<dbReference type="SMART" id="SM00421">
    <property type="entry name" value="HTH_LUXR"/>
    <property type="match status" value="1"/>
</dbReference>
<dbReference type="Gene3D" id="1.10.10.10">
    <property type="entry name" value="Winged helix-like DNA-binding domain superfamily/Winged helix DNA-binding domain"/>
    <property type="match status" value="1"/>
</dbReference>
<dbReference type="InterPro" id="IPR011006">
    <property type="entry name" value="CheY-like_superfamily"/>
</dbReference>
<dbReference type="Pfam" id="PF00196">
    <property type="entry name" value="GerE"/>
    <property type="match status" value="1"/>
</dbReference>
<dbReference type="EMBL" id="BSPB01000039">
    <property type="protein sequence ID" value="GLS15956.1"/>
    <property type="molecule type" value="Genomic_DNA"/>
</dbReference>
<dbReference type="SUPFAM" id="SSF52172">
    <property type="entry name" value="CheY-like"/>
    <property type="match status" value="1"/>
</dbReference>
<dbReference type="InterPro" id="IPR036388">
    <property type="entry name" value="WH-like_DNA-bd_sf"/>
</dbReference>
<evidence type="ECO:0000256" key="2">
    <source>
        <dbReference type="ARBA" id="ARBA00023125"/>
    </source>
</evidence>